<dbReference type="InterPro" id="IPR035983">
    <property type="entry name" value="Hect_E3_ubiquitin_ligase"/>
</dbReference>
<proteinExistence type="inferred from homology"/>
<dbReference type="STRING" id="6216.A0A0R3SNI8"/>
<dbReference type="GO" id="GO:0061630">
    <property type="term" value="F:ubiquitin protein ligase activity"/>
    <property type="evidence" value="ECO:0007669"/>
    <property type="project" value="UniProtKB-UniRule"/>
</dbReference>
<name>A0A0R3SNI8_HYMDI</name>
<dbReference type="GO" id="GO:0000209">
    <property type="term" value="P:protein polyubiquitination"/>
    <property type="evidence" value="ECO:0007669"/>
    <property type="project" value="TreeGrafter"/>
</dbReference>
<dbReference type="EMBL" id="UYSG01005679">
    <property type="protein sequence ID" value="VDL58819.1"/>
    <property type="molecule type" value="Genomic_DNA"/>
</dbReference>
<dbReference type="Proteomes" id="UP000274504">
    <property type="component" value="Unassembled WGS sequence"/>
</dbReference>
<evidence type="ECO:0000313" key="4">
    <source>
        <dbReference type="Proteomes" id="UP000274504"/>
    </source>
</evidence>
<dbReference type="PANTHER" id="PTHR45670:SF15">
    <property type="entry name" value="LIGASE, PUTATIVE-RELATED"/>
    <property type="match status" value="1"/>
</dbReference>
<protein>
    <recommendedName>
        <fullName evidence="2">E3 ubiquitin-protein ligase</fullName>
        <ecNumber evidence="2">2.3.2.26</ecNumber>
    </recommendedName>
</protein>
<dbReference type="SUPFAM" id="SSF56204">
    <property type="entry name" value="Hect, E3 ligase catalytic domain"/>
    <property type="match status" value="1"/>
</dbReference>
<comment type="similarity">
    <text evidence="2">Belongs to the UPL family. K-HECT subfamily.</text>
</comment>
<keyword evidence="1 2" id="KW-0808">Transferase</keyword>
<dbReference type="WBParaSite" id="HDID_0000650301-mRNA-1">
    <property type="protein sequence ID" value="HDID_0000650301-mRNA-1"/>
    <property type="gene ID" value="HDID_0000650301"/>
</dbReference>
<evidence type="ECO:0000313" key="3">
    <source>
        <dbReference type="EMBL" id="VDL58819.1"/>
    </source>
</evidence>
<organism evidence="5">
    <name type="scientific">Hymenolepis diminuta</name>
    <name type="common">Rat tapeworm</name>
    <dbReference type="NCBI Taxonomy" id="6216"/>
    <lineage>
        <taxon>Eukaryota</taxon>
        <taxon>Metazoa</taxon>
        <taxon>Spiralia</taxon>
        <taxon>Lophotrochozoa</taxon>
        <taxon>Platyhelminthes</taxon>
        <taxon>Cestoda</taxon>
        <taxon>Eucestoda</taxon>
        <taxon>Cyclophyllidea</taxon>
        <taxon>Hymenolepididae</taxon>
        <taxon>Hymenolepis</taxon>
    </lineage>
</organism>
<keyword evidence="2" id="KW-0833">Ubl conjugation pathway</keyword>
<evidence type="ECO:0000256" key="2">
    <source>
        <dbReference type="RuleBase" id="RU369009"/>
    </source>
</evidence>
<evidence type="ECO:0000313" key="5">
    <source>
        <dbReference type="WBParaSite" id="HDID_0000650301-mRNA-1"/>
    </source>
</evidence>
<sequence length="112" mass="13062">MLRRNTFDSDDGKEFWSSAEILMNENAESKLDFGFSYDDERGLGEGVDRDFYSELSREFRRKSGFMWLNSSKTEDSPFVHTTFGLFPTPYPRHLVPLEVLKRFHILGISIAK</sequence>
<evidence type="ECO:0000256" key="1">
    <source>
        <dbReference type="ARBA" id="ARBA00022679"/>
    </source>
</evidence>
<dbReference type="PANTHER" id="PTHR45670">
    <property type="entry name" value="E3 UBIQUITIN-PROTEIN LIGASE TRIP12"/>
    <property type="match status" value="1"/>
</dbReference>
<reference evidence="5" key="1">
    <citation type="submission" date="2017-02" db="UniProtKB">
        <authorList>
            <consortium name="WormBaseParasite"/>
        </authorList>
    </citation>
    <scope>IDENTIFICATION</scope>
</reference>
<dbReference type="OrthoDB" id="271273at2759"/>
<gene>
    <name evidence="3" type="ORF">HDID_LOCUS6501</name>
</gene>
<comment type="function">
    <text evidence="2">E3 ubiquitin-protein ligase which accepts ubiquitin from an E2 ubiquitin-conjugating enzyme in the form of a thioester and then directly transfers the ubiquitin to targeted substrates.</text>
</comment>
<dbReference type="AlphaFoldDB" id="A0A0R3SNI8"/>
<comment type="catalytic activity">
    <reaction evidence="2">
        <text>S-ubiquitinyl-[E2 ubiquitin-conjugating enzyme]-L-cysteine + [acceptor protein]-L-lysine = [E2 ubiquitin-conjugating enzyme]-L-cysteine + N(6)-ubiquitinyl-[acceptor protein]-L-lysine.</text>
        <dbReference type="EC" id="2.3.2.26"/>
    </reaction>
</comment>
<accession>A0A0R3SNI8</accession>
<comment type="pathway">
    <text evidence="2">Protein modification; protein ubiquitination.</text>
</comment>
<dbReference type="GO" id="GO:0043161">
    <property type="term" value="P:proteasome-mediated ubiquitin-dependent protein catabolic process"/>
    <property type="evidence" value="ECO:0007669"/>
    <property type="project" value="TreeGrafter"/>
</dbReference>
<reference evidence="3 4" key="2">
    <citation type="submission" date="2018-11" db="EMBL/GenBank/DDBJ databases">
        <authorList>
            <consortium name="Pathogen Informatics"/>
        </authorList>
    </citation>
    <scope>NUCLEOTIDE SEQUENCE [LARGE SCALE GENOMIC DNA]</scope>
</reference>
<dbReference type="InterPro" id="IPR045322">
    <property type="entry name" value="HECTD1/TRIP12-like"/>
</dbReference>
<dbReference type="Gene3D" id="3.90.1750.10">
    <property type="entry name" value="Hect, E3 ligase catalytic domains"/>
    <property type="match status" value="1"/>
</dbReference>
<dbReference type="EC" id="2.3.2.26" evidence="2"/>